<evidence type="ECO:0000256" key="1">
    <source>
        <dbReference type="ARBA" id="ARBA00003701"/>
    </source>
</evidence>
<dbReference type="GO" id="GO:0005789">
    <property type="term" value="C:endoplasmic reticulum membrane"/>
    <property type="evidence" value="ECO:0007669"/>
    <property type="project" value="UniProtKB-SubCell"/>
</dbReference>
<reference evidence="18" key="1">
    <citation type="submission" date="2019-03" db="EMBL/GenBank/DDBJ databases">
        <title>Long read genome sequence of the mycoparasitic Pythium oligandrum ATCC 38472 isolated from sugarbeet rhizosphere.</title>
        <authorList>
            <person name="Gaulin E."/>
        </authorList>
    </citation>
    <scope>NUCLEOTIDE SEQUENCE</scope>
    <source>
        <strain evidence="18">ATCC 38472_TT</strain>
    </source>
</reference>
<evidence type="ECO:0000256" key="12">
    <source>
        <dbReference type="ARBA" id="ARBA00023128"/>
    </source>
</evidence>
<proteinExistence type="inferred from homology"/>
<evidence type="ECO:0000256" key="7">
    <source>
        <dbReference type="ARBA" id="ARBA00022692"/>
    </source>
</evidence>
<evidence type="ECO:0000256" key="15">
    <source>
        <dbReference type="ARBA" id="ARBA00039397"/>
    </source>
</evidence>
<evidence type="ECO:0000256" key="10">
    <source>
        <dbReference type="ARBA" id="ARBA00022989"/>
    </source>
</evidence>
<dbReference type="Gene3D" id="1.20.120.550">
    <property type="entry name" value="Membrane associated eicosanoid/glutathione metabolism-like domain"/>
    <property type="match status" value="1"/>
</dbReference>
<protein>
    <recommendedName>
        <fullName evidence="15">Microsomal glutathione S-transferase 1</fullName>
        <ecNumber evidence="5">2.5.1.18</ecNumber>
    </recommendedName>
</protein>
<comment type="subunit">
    <text evidence="14">Homotrimer; The trimer binds only one molecule of glutathione.</text>
</comment>
<dbReference type="InterPro" id="IPR040162">
    <property type="entry name" value="MGST1-like"/>
</dbReference>
<name>A0A8K1CVA9_PYTOL</name>
<comment type="caution">
    <text evidence="18">The sequence shown here is derived from an EMBL/GenBank/DDBJ whole genome shotgun (WGS) entry which is preliminary data.</text>
</comment>
<evidence type="ECO:0000256" key="4">
    <source>
        <dbReference type="ARBA" id="ARBA00010459"/>
    </source>
</evidence>
<comment type="function">
    <text evidence="1">Conjugation of reduced glutathione to a wide number of exogenous and endogenous hydrophobic electrophiles.</text>
</comment>
<comment type="catalytic activity">
    <reaction evidence="16">
        <text>RX + glutathione = an S-substituted glutathione + a halide anion + H(+)</text>
        <dbReference type="Rhea" id="RHEA:16437"/>
        <dbReference type="ChEBI" id="CHEBI:15378"/>
        <dbReference type="ChEBI" id="CHEBI:16042"/>
        <dbReference type="ChEBI" id="CHEBI:17792"/>
        <dbReference type="ChEBI" id="CHEBI:57925"/>
        <dbReference type="ChEBI" id="CHEBI:90779"/>
        <dbReference type="EC" id="2.5.1.18"/>
    </reaction>
    <physiologicalReaction direction="left-to-right" evidence="16">
        <dbReference type="Rhea" id="RHEA:16438"/>
    </physiologicalReaction>
</comment>
<keyword evidence="6" id="KW-0808">Transferase</keyword>
<keyword evidence="12" id="KW-0496">Mitochondrion</keyword>
<accession>A0A8K1CVA9</accession>
<keyword evidence="8" id="KW-1000">Mitochondrion outer membrane</keyword>
<evidence type="ECO:0000256" key="2">
    <source>
        <dbReference type="ARBA" id="ARBA00004294"/>
    </source>
</evidence>
<evidence type="ECO:0000256" key="5">
    <source>
        <dbReference type="ARBA" id="ARBA00012452"/>
    </source>
</evidence>
<evidence type="ECO:0000256" key="6">
    <source>
        <dbReference type="ARBA" id="ARBA00022679"/>
    </source>
</evidence>
<keyword evidence="11" id="KW-0007">Acetylation</keyword>
<dbReference type="PANTHER" id="PTHR10689:SF6">
    <property type="entry name" value="MICROSOMAL GLUTATHIONE S-TRANSFERASE 1"/>
    <property type="match status" value="1"/>
</dbReference>
<evidence type="ECO:0000256" key="8">
    <source>
        <dbReference type="ARBA" id="ARBA00022787"/>
    </source>
</evidence>
<dbReference type="OrthoDB" id="193139at2759"/>
<feature type="transmembrane region" description="Helical" evidence="17">
    <location>
        <begin position="6"/>
        <end position="26"/>
    </location>
</feature>
<dbReference type="AlphaFoldDB" id="A0A8K1CVA9"/>
<keyword evidence="9" id="KW-0256">Endoplasmic reticulum</keyword>
<gene>
    <name evidence="18" type="ORF">Poli38472_001074</name>
</gene>
<evidence type="ECO:0000313" key="19">
    <source>
        <dbReference type="Proteomes" id="UP000794436"/>
    </source>
</evidence>
<organism evidence="18 19">
    <name type="scientific">Pythium oligandrum</name>
    <name type="common">Mycoparasitic fungus</name>
    <dbReference type="NCBI Taxonomy" id="41045"/>
    <lineage>
        <taxon>Eukaryota</taxon>
        <taxon>Sar</taxon>
        <taxon>Stramenopiles</taxon>
        <taxon>Oomycota</taxon>
        <taxon>Peronosporomycetes</taxon>
        <taxon>Pythiales</taxon>
        <taxon>Pythiaceae</taxon>
        <taxon>Pythium</taxon>
    </lineage>
</organism>
<dbReference type="EC" id="2.5.1.18" evidence="5"/>
<evidence type="ECO:0000256" key="11">
    <source>
        <dbReference type="ARBA" id="ARBA00022990"/>
    </source>
</evidence>
<dbReference type="SUPFAM" id="SSF161084">
    <property type="entry name" value="MAPEG domain-like"/>
    <property type="match status" value="1"/>
</dbReference>
<evidence type="ECO:0000256" key="14">
    <source>
        <dbReference type="ARBA" id="ARBA00038540"/>
    </source>
</evidence>
<sequence>MTVNVASVGVKTFAVCAAVLYTKFFIITRIQAVKKYDAGTCPPEDTFLPPREHIPQGYGLVETKDKAVLKAREEEQRWNHIVMNDIEALPLGMFVFAGALAVGVKESVTIPSMIVFTASRCIYSVAYAKALQPHRFIFYGFAVLSVFVTSGNIVSTVFF</sequence>
<evidence type="ECO:0000256" key="9">
    <source>
        <dbReference type="ARBA" id="ARBA00022824"/>
    </source>
</evidence>
<dbReference type="Pfam" id="PF01124">
    <property type="entry name" value="MAPEG"/>
    <property type="match status" value="1"/>
</dbReference>
<comment type="subcellular location">
    <subcellularLocation>
        <location evidence="3">Endoplasmic reticulum membrane</location>
        <topology evidence="3">Multi-pass membrane protein</topology>
    </subcellularLocation>
    <subcellularLocation>
        <location evidence="2">Mitochondrion outer membrane</location>
    </subcellularLocation>
</comment>
<dbReference type="Proteomes" id="UP000794436">
    <property type="component" value="Unassembled WGS sequence"/>
</dbReference>
<comment type="similarity">
    <text evidence="4">Belongs to the MAPEG family.</text>
</comment>
<keyword evidence="10 17" id="KW-1133">Transmembrane helix</keyword>
<feature type="transmembrane region" description="Helical" evidence="17">
    <location>
        <begin position="136"/>
        <end position="158"/>
    </location>
</feature>
<evidence type="ECO:0000256" key="17">
    <source>
        <dbReference type="SAM" id="Phobius"/>
    </source>
</evidence>
<evidence type="ECO:0000256" key="13">
    <source>
        <dbReference type="ARBA" id="ARBA00023136"/>
    </source>
</evidence>
<dbReference type="GO" id="GO:0004364">
    <property type="term" value="F:glutathione transferase activity"/>
    <property type="evidence" value="ECO:0007669"/>
    <property type="project" value="UniProtKB-EC"/>
</dbReference>
<evidence type="ECO:0000256" key="16">
    <source>
        <dbReference type="ARBA" id="ARBA00049385"/>
    </source>
</evidence>
<dbReference type="InterPro" id="IPR001129">
    <property type="entry name" value="Membr-assoc_MAPEG"/>
</dbReference>
<evidence type="ECO:0000313" key="18">
    <source>
        <dbReference type="EMBL" id="TMW68918.1"/>
    </source>
</evidence>
<keyword evidence="19" id="KW-1185">Reference proteome</keyword>
<evidence type="ECO:0000256" key="3">
    <source>
        <dbReference type="ARBA" id="ARBA00004477"/>
    </source>
</evidence>
<dbReference type="EMBL" id="SPLM01000001">
    <property type="protein sequence ID" value="TMW68918.1"/>
    <property type="molecule type" value="Genomic_DNA"/>
</dbReference>
<dbReference type="InterPro" id="IPR023352">
    <property type="entry name" value="MAPEG-like_dom_sf"/>
</dbReference>
<keyword evidence="13 17" id="KW-0472">Membrane</keyword>
<dbReference type="GO" id="GO:0005741">
    <property type="term" value="C:mitochondrial outer membrane"/>
    <property type="evidence" value="ECO:0007669"/>
    <property type="project" value="UniProtKB-SubCell"/>
</dbReference>
<keyword evidence="7 17" id="KW-0812">Transmembrane</keyword>
<dbReference type="PANTHER" id="PTHR10689">
    <property type="entry name" value="MICROSOMAL GLUTATHIONE S-TRANSFERASE 1"/>
    <property type="match status" value="1"/>
</dbReference>